<evidence type="ECO:0000256" key="3">
    <source>
        <dbReference type="SAM" id="SignalP"/>
    </source>
</evidence>
<dbReference type="AlphaFoldDB" id="A0A7W6HGS3"/>
<dbReference type="PROSITE" id="PS00018">
    <property type="entry name" value="EF_HAND_1"/>
    <property type="match status" value="3"/>
</dbReference>
<feature type="domain" description="EF-hand" evidence="4">
    <location>
        <begin position="108"/>
        <end position="143"/>
    </location>
</feature>
<dbReference type="Gene3D" id="1.10.238.10">
    <property type="entry name" value="EF-hand"/>
    <property type="match status" value="2"/>
</dbReference>
<accession>A0A7W6HGS3</accession>
<sequence length="143" mass="15566">MAKPSLILIAALALPLTVNAASAQSLVMSRVFDRVDINRDGAIDRGEFEAAMAKRFARLDTNGDGHLDRGEIEAARERVARRISAARTVAEGRIEARDRNGDGRVSRAEFMHVPALFDLADRNRDGRLDKDELAAAVNALAGR</sequence>
<keyword evidence="6" id="KW-1185">Reference proteome</keyword>
<reference evidence="5 6" key="1">
    <citation type="submission" date="2020-08" db="EMBL/GenBank/DDBJ databases">
        <title>Genomic Encyclopedia of Type Strains, Phase IV (KMG-IV): sequencing the most valuable type-strain genomes for metagenomic binning, comparative biology and taxonomic classification.</title>
        <authorList>
            <person name="Goeker M."/>
        </authorList>
    </citation>
    <scope>NUCLEOTIDE SEQUENCE [LARGE SCALE GENOMIC DNA]</scope>
    <source>
        <strain evidence="5 6">DSM 103570</strain>
    </source>
</reference>
<dbReference type="InterPro" id="IPR002048">
    <property type="entry name" value="EF_hand_dom"/>
</dbReference>
<dbReference type="PROSITE" id="PS50222">
    <property type="entry name" value="EF_HAND_2"/>
    <property type="match status" value="2"/>
</dbReference>
<dbReference type="InterPro" id="IPR011992">
    <property type="entry name" value="EF-hand-dom_pair"/>
</dbReference>
<keyword evidence="3" id="KW-0732">Signal</keyword>
<evidence type="ECO:0000313" key="5">
    <source>
        <dbReference type="EMBL" id="MBB4004882.1"/>
    </source>
</evidence>
<evidence type="ECO:0000313" key="6">
    <source>
        <dbReference type="Proteomes" id="UP000588647"/>
    </source>
</evidence>
<keyword evidence="1" id="KW-0479">Metal-binding</keyword>
<dbReference type="Proteomes" id="UP000588647">
    <property type="component" value="Unassembled WGS sequence"/>
</dbReference>
<dbReference type="Pfam" id="PF13499">
    <property type="entry name" value="EF-hand_7"/>
    <property type="match status" value="1"/>
</dbReference>
<dbReference type="InterPro" id="IPR018247">
    <property type="entry name" value="EF_Hand_1_Ca_BS"/>
</dbReference>
<dbReference type="RefSeq" id="WP_183210448.1">
    <property type="nucleotide sequence ID" value="NZ_JAAAMM010000005.1"/>
</dbReference>
<dbReference type="GO" id="GO:0005509">
    <property type="term" value="F:calcium ion binding"/>
    <property type="evidence" value="ECO:0007669"/>
    <property type="project" value="InterPro"/>
</dbReference>
<proteinExistence type="predicted"/>
<comment type="caution">
    <text evidence="5">The sequence shown here is derived from an EMBL/GenBank/DDBJ whole genome shotgun (WGS) entry which is preliminary data.</text>
</comment>
<feature type="signal peptide" evidence="3">
    <location>
        <begin position="1"/>
        <end position="20"/>
    </location>
</feature>
<name>A0A7W6HGS3_9HYPH</name>
<evidence type="ECO:0000256" key="2">
    <source>
        <dbReference type="ARBA" id="ARBA00022737"/>
    </source>
</evidence>
<dbReference type="Pfam" id="PF13202">
    <property type="entry name" value="EF-hand_5"/>
    <property type="match status" value="1"/>
</dbReference>
<dbReference type="EMBL" id="JACIEM010000005">
    <property type="protein sequence ID" value="MBB4004882.1"/>
    <property type="molecule type" value="Genomic_DNA"/>
</dbReference>
<dbReference type="PANTHER" id="PTHR10827:SF98">
    <property type="entry name" value="45 KDA CALCIUM-BINDING PROTEIN"/>
    <property type="match status" value="1"/>
</dbReference>
<evidence type="ECO:0000256" key="1">
    <source>
        <dbReference type="ARBA" id="ARBA00022723"/>
    </source>
</evidence>
<evidence type="ECO:0000259" key="4">
    <source>
        <dbReference type="PROSITE" id="PS50222"/>
    </source>
</evidence>
<keyword evidence="2" id="KW-0677">Repeat</keyword>
<feature type="domain" description="EF-hand" evidence="4">
    <location>
        <begin position="23"/>
        <end position="58"/>
    </location>
</feature>
<dbReference type="SUPFAM" id="SSF47473">
    <property type="entry name" value="EF-hand"/>
    <property type="match status" value="1"/>
</dbReference>
<organism evidence="5 6">
    <name type="scientific">Aurantimonas endophytica</name>
    <dbReference type="NCBI Taxonomy" id="1522175"/>
    <lineage>
        <taxon>Bacteria</taxon>
        <taxon>Pseudomonadati</taxon>
        <taxon>Pseudomonadota</taxon>
        <taxon>Alphaproteobacteria</taxon>
        <taxon>Hyphomicrobiales</taxon>
        <taxon>Aurantimonadaceae</taxon>
        <taxon>Aurantimonas</taxon>
    </lineage>
</organism>
<gene>
    <name evidence="5" type="ORF">GGR03_003977</name>
</gene>
<feature type="chain" id="PRO_5031137870" evidence="3">
    <location>
        <begin position="21"/>
        <end position="143"/>
    </location>
</feature>
<dbReference type="SMART" id="SM00054">
    <property type="entry name" value="EFh"/>
    <property type="match status" value="2"/>
</dbReference>
<dbReference type="PANTHER" id="PTHR10827">
    <property type="entry name" value="RETICULOCALBIN"/>
    <property type="match status" value="1"/>
</dbReference>
<protein>
    <submittedName>
        <fullName evidence="5">Ca2+-binding EF-hand superfamily protein</fullName>
    </submittedName>
</protein>